<dbReference type="RefSeq" id="WP_252798971.1">
    <property type="nucleotide sequence ID" value="NZ_BAAABM010000066.1"/>
</dbReference>
<organism evidence="2 3">
    <name type="scientific">Actinoallomurus spadix</name>
    <dbReference type="NCBI Taxonomy" id="79912"/>
    <lineage>
        <taxon>Bacteria</taxon>
        <taxon>Bacillati</taxon>
        <taxon>Actinomycetota</taxon>
        <taxon>Actinomycetes</taxon>
        <taxon>Streptosporangiales</taxon>
        <taxon>Thermomonosporaceae</taxon>
        <taxon>Actinoallomurus</taxon>
    </lineage>
</organism>
<dbReference type="EMBL" id="BAAABM010000066">
    <property type="protein sequence ID" value="GAA0365674.1"/>
    <property type="molecule type" value="Genomic_DNA"/>
</dbReference>
<accession>A0ABN0XJ84</accession>
<evidence type="ECO:0000313" key="2">
    <source>
        <dbReference type="EMBL" id="GAA0365674.1"/>
    </source>
</evidence>
<dbReference type="Gene3D" id="3.20.20.150">
    <property type="entry name" value="Divalent-metal-dependent TIM barrel enzymes"/>
    <property type="match status" value="1"/>
</dbReference>
<evidence type="ECO:0000313" key="3">
    <source>
        <dbReference type="Proteomes" id="UP001501822"/>
    </source>
</evidence>
<dbReference type="InterPro" id="IPR013022">
    <property type="entry name" value="Xyl_isomerase-like_TIM-brl"/>
</dbReference>
<sequence>MTDTAAGLPRLGITLFSLTLEQRRPGTDLIGLIREVGARGLGPGLEMVAFQSLRGWPRLDETLAQAVRGALDDAGLTPSCLAINLDLALRPGRLLSDDEAHDYLAVQLRGAAALGFPVVRVGAECGPAVLTRLLPLAEELRVRIGVEIHSPLTLDAPPVAALKELFTRLDTEWLGFIPDFSASMRAIPGAVTDAHRAAGIPPELTGLATRIWAEPGPTMAKFGDLERRAAALGARPDQIGNLTMLLTMHGRMRPDRWADFFPHVVHVHGKFYGVTDGQDPSIDYPAVLAVLREQKYTGFISSEYEAHAYTDRHDAFDQVAAHQRMCKTLLEAR</sequence>
<reference evidence="2 3" key="1">
    <citation type="journal article" date="2019" name="Int. J. Syst. Evol. Microbiol.">
        <title>The Global Catalogue of Microorganisms (GCM) 10K type strain sequencing project: providing services to taxonomists for standard genome sequencing and annotation.</title>
        <authorList>
            <consortium name="The Broad Institute Genomics Platform"/>
            <consortium name="The Broad Institute Genome Sequencing Center for Infectious Disease"/>
            <person name="Wu L."/>
            <person name="Ma J."/>
        </authorList>
    </citation>
    <scope>NUCLEOTIDE SEQUENCE [LARGE SCALE GENOMIC DNA]</scope>
    <source>
        <strain evidence="2 3">JCM 3146</strain>
    </source>
</reference>
<dbReference type="Pfam" id="PF01261">
    <property type="entry name" value="AP_endonuc_2"/>
    <property type="match status" value="1"/>
</dbReference>
<evidence type="ECO:0000259" key="1">
    <source>
        <dbReference type="Pfam" id="PF01261"/>
    </source>
</evidence>
<proteinExistence type="predicted"/>
<dbReference type="InterPro" id="IPR036237">
    <property type="entry name" value="Xyl_isomerase-like_sf"/>
</dbReference>
<name>A0ABN0XJ84_9ACTN</name>
<comment type="caution">
    <text evidence="2">The sequence shown here is derived from an EMBL/GenBank/DDBJ whole genome shotgun (WGS) entry which is preliminary data.</text>
</comment>
<protein>
    <recommendedName>
        <fullName evidence="1">Xylose isomerase-like TIM barrel domain-containing protein</fullName>
    </recommendedName>
</protein>
<gene>
    <name evidence="2" type="ORF">GCM10010151_64500</name>
</gene>
<dbReference type="SUPFAM" id="SSF51658">
    <property type="entry name" value="Xylose isomerase-like"/>
    <property type="match status" value="1"/>
</dbReference>
<feature type="domain" description="Xylose isomerase-like TIM barrel" evidence="1">
    <location>
        <begin position="44"/>
        <end position="321"/>
    </location>
</feature>
<dbReference type="Proteomes" id="UP001501822">
    <property type="component" value="Unassembled WGS sequence"/>
</dbReference>
<keyword evidence="3" id="KW-1185">Reference proteome</keyword>